<proteinExistence type="predicted"/>
<dbReference type="GO" id="GO:0003677">
    <property type="term" value="F:DNA binding"/>
    <property type="evidence" value="ECO:0007669"/>
    <property type="project" value="InterPro"/>
</dbReference>
<keyword evidence="4" id="KW-1185">Reference proteome</keyword>
<feature type="compositionally biased region" description="Polar residues" evidence="1">
    <location>
        <begin position="152"/>
        <end position="161"/>
    </location>
</feature>
<feature type="compositionally biased region" description="Acidic residues" evidence="1">
    <location>
        <begin position="335"/>
        <end position="358"/>
    </location>
</feature>
<dbReference type="Pfam" id="PF01498">
    <property type="entry name" value="HTH_Tnp_Tc3_2"/>
    <property type="match status" value="1"/>
</dbReference>
<evidence type="ECO:0000259" key="2">
    <source>
        <dbReference type="Pfam" id="PF01498"/>
    </source>
</evidence>
<dbReference type="GO" id="GO:0006313">
    <property type="term" value="P:DNA transposition"/>
    <property type="evidence" value="ECO:0007669"/>
    <property type="project" value="InterPro"/>
</dbReference>
<reference evidence="3" key="1">
    <citation type="submission" date="2020-10" db="EMBL/GenBank/DDBJ databases">
        <authorList>
            <person name="Kikuchi T."/>
        </authorList>
    </citation>
    <scope>NUCLEOTIDE SEQUENCE</scope>
    <source>
        <strain evidence="3">NKZ352</strain>
    </source>
</reference>
<dbReference type="OrthoDB" id="5831687at2759"/>
<dbReference type="InterPro" id="IPR002492">
    <property type="entry name" value="Transposase_Tc1-like"/>
</dbReference>
<protein>
    <recommendedName>
        <fullName evidence="2">Transposase Tc1-like domain-containing protein</fullName>
    </recommendedName>
</protein>
<name>A0A8S1HTF2_9PELO</name>
<dbReference type="EMBL" id="CAJGYM010000105">
    <property type="protein sequence ID" value="CAD6197810.1"/>
    <property type="molecule type" value="Genomic_DNA"/>
</dbReference>
<gene>
    <name evidence="3" type="ORF">CAUJ_LOCUS13717</name>
</gene>
<dbReference type="GO" id="GO:0015074">
    <property type="term" value="P:DNA integration"/>
    <property type="evidence" value="ECO:0007669"/>
    <property type="project" value="InterPro"/>
</dbReference>
<organism evidence="3 4">
    <name type="scientific">Caenorhabditis auriculariae</name>
    <dbReference type="NCBI Taxonomy" id="2777116"/>
    <lineage>
        <taxon>Eukaryota</taxon>
        <taxon>Metazoa</taxon>
        <taxon>Ecdysozoa</taxon>
        <taxon>Nematoda</taxon>
        <taxon>Chromadorea</taxon>
        <taxon>Rhabditida</taxon>
        <taxon>Rhabditina</taxon>
        <taxon>Rhabditomorpha</taxon>
        <taxon>Rhabditoidea</taxon>
        <taxon>Rhabditidae</taxon>
        <taxon>Peloderinae</taxon>
        <taxon>Caenorhabditis</taxon>
    </lineage>
</organism>
<feature type="region of interest" description="Disordered" evidence="1">
    <location>
        <begin position="311"/>
        <end position="361"/>
    </location>
</feature>
<comment type="caution">
    <text evidence="3">The sequence shown here is derived from an EMBL/GenBank/DDBJ whole genome shotgun (WGS) entry which is preliminary data.</text>
</comment>
<feature type="region of interest" description="Disordered" evidence="1">
    <location>
        <begin position="148"/>
        <end position="174"/>
    </location>
</feature>
<sequence>MTGDDFLDVLNASALAFALKLIKDEKKGVAKLPFNVSTPPLPPPSPASSEGAPATCPRLLLSYPDCRFYITGEVAAYMPLGRSRRRWGNMIDTLQNQTLRHGKNLWKKDLTDNGKRAIVVGRQNGLTMMTLAGMFGVTKAGISQFLKRQKAQDGSTNSQRTGRPRVTDEPNPRLTAPAIRREVFLNSPSPPSVWSVKRRLNAAGIMGRRPVKKPLISEKNRAARVKWAKEHLNWTHALEDKPQFEATITGDQYYKAALLAFSLHLFEKKSESSVVSERCDTISLASCDLTKGLYGIAKMEHLTYSELPQDTQTQGCEDNMSLPETKSLGSLKESESEELTDFEMDSDEEGSQEEEEEEKYTKQLLSIPSKEMLKKGAKVVKQDSNLIALLSFDPRARKQFPFRLKWRELIEEQIELLREVKTSNFSTYVSISQFRDYFHIIGWECAVFRIRNPLAQDGFLHFAVNTMQLYESFLAMEITEIASYPSQALQYVLVKFLYCPDIFYASSTEWLQTKEVLEKMLSSLTIMDVLLNLLATISDVLQKFCKERILKDGSSRDDVFISFAVSQLQYLSQLCSHRMTQVSNHYDGITF</sequence>
<accession>A0A8S1HTF2</accession>
<dbReference type="AlphaFoldDB" id="A0A8S1HTF2"/>
<evidence type="ECO:0000256" key="1">
    <source>
        <dbReference type="SAM" id="MobiDB-lite"/>
    </source>
</evidence>
<evidence type="ECO:0000313" key="4">
    <source>
        <dbReference type="Proteomes" id="UP000835052"/>
    </source>
</evidence>
<dbReference type="Proteomes" id="UP000835052">
    <property type="component" value="Unassembled WGS sequence"/>
</dbReference>
<evidence type="ECO:0000313" key="3">
    <source>
        <dbReference type="EMBL" id="CAD6197810.1"/>
    </source>
</evidence>
<feature type="domain" description="Transposase Tc1-like" evidence="2">
    <location>
        <begin position="171"/>
        <end position="233"/>
    </location>
</feature>